<dbReference type="InterPro" id="IPR036907">
    <property type="entry name" value="5'-Nucleotdase_C_sf"/>
</dbReference>
<keyword evidence="4 6" id="KW-0547">Nucleotide-binding</keyword>
<evidence type="ECO:0000256" key="4">
    <source>
        <dbReference type="ARBA" id="ARBA00022741"/>
    </source>
</evidence>
<dbReference type="Gene3D" id="3.90.780.10">
    <property type="entry name" value="5'-Nucleotidase, C-terminal domain"/>
    <property type="match status" value="1"/>
</dbReference>
<dbReference type="GO" id="GO:0000166">
    <property type="term" value="F:nucleotide binding"/>
    <property type="evidence" value="ECO:0007669"/>
    <property type="project" value="UniProtKB-KW"/>
</dbReference>
<feature type="signal peptide" evidence="6">
    <location>
        <begin position="1"/>
        <end position="26"/>
    </location>
</feature>
<dbReference type="InterPro" id="IPR004843">
    <property type="entry name" value="Calcineurin-like_PHP"/>
</dbReference>
<evidence type="ECO:0000256" key="2">
    <source>
        <dbReference type="ARBA" id="ARBA00022723"/>
    </source>
</evidence>
<dbReference type="SUPFAM" id="SSF56300">
    <property type="entry name" value="Metallo-dependent phosphatases"/>
    <property type="match status" value="1"/>
</dbReference>
<dbReference type="GO" id="GO:0016787">
    <property type="term" value="F:hydrolase activity"/>
    <property type="evidence" value="ECO:0007669"/>
    <property type="project" value="UniProtKB-KW"/>
</dbReference>
<evidence type="ECO:0000256" key="1">
    <source>
        <dbReference type="ARBA" id="ARBA00006654"/>
    </source>
</evidence>
<proteinExistence type="inferred from homology"/>
<evidence type="ECO:0000259" key="7">
    <source>
        <dbReference type="Pfam" id="PF00149"/>
    </source>
</evidence>
<keyword evidence="5 6" id="KW-0378">Hydrolase</keyword>
<dbReference type="Pfam" id="PF00149">
    <property type="entry name" value="Metallophos"/>
    <property type="match status" value="1"/>
</dbReference>
<organism evidence="9 10">
    <name type="scientific">Cercophora newfieldiana</name>
    <dbReference type="NCBI Taxonomy" id="92897"/>
    <lineage>
        <taxon>Eukaryota</taxon>
        <taxon>Fungi</taxon>
        <taxon>Dikarya</taxon>
        <taxon>Ascomycota</taxon>
        <taxon>Pezizomycotina</taxon>
        <taxon>Sordariomycetes</taxon>
        <taxon>Sordariomycetidae</taxon>
        <taxon>Sordariales</taxon>
        <taxon>Lasiosphaeriaceae</taxon>
        <taxon>Cercophora</taxon>
    </lineage>
</organism>
<feature type="domain" description="Calcineurin-like phosphoesterase" evidence="7">
    <location>
        <begin position="56"/>
        <end position="269"/>
    </location>
</feature>
<dbReference type="InterPro" id="IPR029052">
    <property type="entry name" value="Metallo-depent_PP-like"/>
</dbReference>
<reference evidence="9" key="1">
    <citation type="submission" date="2023-06" db="EMBL/GenBank/DDBJ databases">
        <title>Genome-scale phylogeny and comparative genomics of the fungal order Sordariales.</title>
        <authorList>
            <consortium name="Lawrence Berkeley National Laboratory"/>
            <person name="Hensen N."/>
            <person name="Bonometti L."/>
            <person name="Westerberg I."/>
            <person name="Brannstrom I.O."/>
            <person name="Guillou S."/>
            <person name="Cros-Aarteil S."/>
            <person name="Calhoun S."/>
            <person name="Haridas S."/>
            <person name="Kuo A."/>
            <person name="Mondo S."/>
            <person name="Pangilinan J."/>
            <person name="Riley R."/>
            <person name="Labutti K."/>
            <person name="Andreopoulos B."/>
            <person name="Lipzen A."/>
            <person name="Chen C."/>
            <person name="Yanf M."/>
            <person name="Daum C."/>
            <person name="Ng V."/>
            <person name="Clum A."/>
            <person name="Steindorff A."/>
            <person name="Ohm R."/>
            <person name="Martin F."/>
            <person name="Silar P."/>
            <person name="Natvig D."/>
            <person name="Lalanne C."/>
            <person name="Gautier V."/>
            <person name="Ament-Velasquez S.L."/>
            <person name="Kruys A."/>
            <person name="Hutchinson M.I."/>
            <person name="Powell A.J."/>
            <person name="Barry K."/>
            <person name="Miller A.N."/>
            <person name="Grigoriev I.V."/>
            <person name="Debuchy R."/>
            <person name="Gladieux P."/>
            <person name="Thoren M.H."/>
            <person name="Johannesson H."/>
        </authorList>
    </citation>
    <scope>NUCLEOTIDE SEQUENCE</scope>
    <source>
        <strain evidence="9">SMH2532-1</strain>
    </source>
</reference>
<evidence type="ECO:0000256" key="3">
    <source>
        <dbReference type="ARBA" id="ARBA00022729"/>
    </source>
</evidence>
<dbReference type="Gene3D" id="3.60.21.10">
    <property type="match status" value="1"/>
</dbReference>
<feature type="chain" id="PRO_5041481328" evidence="6">
    <location>
        <begin position="27"/>
        <end position="571"/>
    </location>
</feature>
<keyword evidence="2" id="KW-0479">Metal-binding</keyword>
<accession>A0AA39YDS2</accession>
<gene>
    <name evidence="9" type="ORF">B0T16DRAFT_457405</name>
</gene>
<dbReference type="InterPro" id="IPR006179">
    <property type="entry name" value="5_nucleotidase/apyrase"/>
</dbReference>
<dbReference type="EMBL" id="JAULSV010000003">
    <property type="protein sequence ID" value="KAK0650050.1"/>
    <property type="molecule type" value="Genomic_DNA"/>
</dbReference>
<evidence type="ECO:0000256" key="6">
    <source>
        <dbReference type="RuleBase" id="RU362119"/>
    </source>
</evidence>
<evidence type="ECO:0000313" key="10">
    <source>
        <dbReference type="Proteomes" id="UP001174936"/>
    </source>
</evidence>
<comment type="caution">
    <text evidence="9">The sequence shown here is derived from an EMBL/GenBank/DDBJ whole genome shotgun (WGS) entry which is preliminary data.</text>
</comment>
<dbReference type="PRINTS" id="PR01607">
    <property type="entry name" value="APYRASEFAMLY"/>
</dbReference>
<feature type="domain" description="5'-Nucleotidase C-terminal" evidence="8">
    <location>
        <begin position="356"/>
        <end position="512"/>
    </location>
</feature>
<comment type="similarity">
    <text evidence="1 6">Belongs to the 5'-nucleotidase family.</text>
</comment>
<sequence>MGPIRLQGLTVWATALLPALASLSSATGIYAPEDHLVSRRALSKRFVDENGHYNISFYHINDVHAHLDEFSSSGTDCPQKEKGCRGGYARVRTVLQDSRPSHPDSLLLNAGDEFQGTMFFTKYGGEKIAETLNQLDFDAMTLGNHEWDRGDEYLGQFLENLTFPIISANVVSKNEKLNNTIKPFHIFDKYQLAVIGATTPETSDISSADKEVTAFSDVASSVQNAIDLIRSTTNITRIVALTHIGYENDIRLAQETTGLSLIIGGHSHTKLGSASDAEGSYPTIAENKNGDEVFVVTAWRWGEYLGYIDVTYDADGKVLEYHGAPINLTNQTKQEPELQAQVDAWRAPFEEEMAKVVGQTNVVLDQTTCRVQECLLGDFIADAMVASRPKADMPTFAFMNGGGVRATIDEGEITLGEVLTAFPFGNSIVEVVITGEQLWKSIEGIVSAVSQTNGKPVTSFMQVSREMAITYDPSSPVGSRLVSVTIEGKTLDRNADYRMITIDFLAKGGDNFFDPPFPNPATLKLLDEALVDYIAALSPIDVALDGRIKTGKPSKCKRVRRNALPQRKRRL</sequence>
<dbReference type="FunFam" id="3.60.21.10:FF:000020">
    <property type="entry name" value="NT5E isoform 4"/>
    <property type="match status" value="1"/>
</dbReference>
<dbReference type="GO" id="GO:0046872">
    <property type="term" value="F:metal ion binding"/>
    <property type="evidence" value="ECO:0007669"/>
    <property type="project" value="UniProtKB-KW"/>
</dbReference>
<evidence type="ECO:0000259" key="8">
    <source>
        <dbReference type="Pfam" id="PF02872"/>
    </source>
</evidence>
<evidence type="ECO:0000256" key="5">
    <source>
        <dbReference type="ARBA" id="ARBA00022801"/>
    </source>
</evidence>
<dbReference type="InterPro" id="IPR008334">
    <property type="entry name" value="5'-Nucleotdase_C"/>
</dbReference>
<name>A0AA39YDS2_9PEZI</name>
<dbReference type="PANTHER" id="PTHR11575">
    <property type="entry name" value="5'-NUCLEOTIDASE-RELATED"/>
    <property type="match status" value="1"/>
</dbReference>
<dbReference type="SUPFAM" id="SSF55816">
    <property type="entry name" value="5'-nucleotidase (syn. UDP-sugar hydrolase), C-terminal domain"/>
    <property type="match status" value="1"/>
</dbReference>
<keyword evidence="3 6" id="KW-0732">Signal</keyword>
<dbReference type="AlphaFoldDB" id="A0AA39YDS2"/>
<dbReference type="Pfam" id="PF02872">
    <property type="entry name" value="5_nucleotid_C"/>
    <property type="match status" value="1"/>
</dbReference>
<dbReference type="CDD" id="cd07409">
    <property type="entry name" value="MPP_CD73_N"/>
    <property type="match status" value="1"/>
</dbReference>
<dbReference type="Proteomes" id="UP001174936">
    <property type="component" value="Unassembled WGS sequence"/>
</dbReference>
<protein>
    <submittedName>
        <fullName evidence="9">Metallo-dependent phosphatase-like protein</fullName>
    </submittedName>
</protein>
<evidence type="ECO:0000313" key="9">
    <source>
        <dbReference type="EMBL" id="KAK0650050.1"/>
    </source>
</evidence>
<keyword evidence="10" id="KW-1185">Reference proteome</keyword>
<dbReference type="PANTHER" id="PTHR11575:SF24">
    <property type="entry name" value="5'-NUCLEOTIDASE"/>
    <property type="match status" value="1"/>
</dbReference>
<dbReference type="GO" id="GO:0009166">
    <property type="term" value="P:nucleotide catabolic process"/>
    <property type="evidence" value="ECO:0007669"/>
    <property type="project" value="InterPro"/>
</dbReference>